<evidence type="ECO:0000313" key="1">
    <source>
        <dbReference type="EMBL" id="KAG8372406.1"/>
    </source>
</evidence>
<name>A0AAV6WWD4_9LAMI</name>
<organism evidence="1 2">
    <name type="scientific">Buddleja alternifolia</name>
    <dbReference type="NCBI Taxonomy" id="168488"/>
    <lineage>
        <taxon>Eukaryota</taxon>
        <taxon>Viridiplantae</taxon>
        <taxon>Streptophyta</taxon>
        <taxon>Embryophyta</taxon>
        <taxon>Tracheophyta</taxon>
        <taxon>Spermatophyta</taxon>
        <taxon>Magnoliopsida</taxon>
        <taxon>eudicotyledons</taxon>
        <taxon>Gunneridae</taxon>
        <taxon>Pentapetalae</taxon>
        <taxon>asterids</taxon>
        <taxon>lamiids</taxon>
        <taxon>Lamiales</taxon>
        <taxon>Scrophulariaceae</taxon>
        <taxon>Buddlejeae</taxon>
        <taxon>Buddleja</taxon>
    </lineage>
</organism>
<gene>
    <name evidence="1" type="ORF">BUALT_Bualt12G0062900</name>
</gene>
<comment type="caution">
    <text evidence="1">The sequence shown here is derived from an EMBL/GenBank/DDBJ whole genome shotgun (WGS) entry which is preliminary data.</text>
</comment>
<accession>A0AAV6WWD4</accession>
<dbReference type="AlphaFoldDB" id="A0AAV6WWD4"/>
<dbReference type="Proteomes" id="UP000826271">
    <property type="component" value="Unassembled WGS sequence"/>
</dbReference>
<sequence>MDLAYDPRESLHYKIICIRHLTPPDGPDFEIEIFSSESGFWRICQGKNYNLPPGIQFQVGIYWKNSLHYLNPYSGVSCYFRIEDETLRSLPMPPMQSEVYTEKRSWYMGQSGGHLHLVDIQKNIIRDPPIGIYELMDDYSGWELKFRVELGLIGSKYPEMVHYIDVIQLVFPGEGDNSHRIGRYYTYTVLSVIQKEGEEDFMEIVMSIPHKIICYNPRDNTSKVLVYFGDDNDRVGYEWNNVVQYTETLLPV</sequence>
<keyword evidence="2" id="KW-1185">Reference proteome</keyword>
<dbReference type="InterPro" id="IPR055290">
    <property type="entry name" value="At3g26010-like"/>
</dbReference>
<reference evidence="1" key="1">
    <citation type="submission" date="2019-10" db="EMBL/GenBank/DDBJ databases">
        <authorList>
            <person name="Zhang R."/>
            <person name="Pan Y."/>
            <person name="Wang J."/>
            <person name="Ma R."/>
            <person name="Yu S."/>
        </authorList>
    </citation>
    <scope>NUCLEOTIDE SEQUENCE</scope>
    <source>
        <strain evidence="1">LA-IB0</strain>
        <tissue evidence="1">Leaf</tissue>
    </source>
</reference>
<evidence type="ECO:0000313" key="2">
    <source>
        <dbReference type="Proteomes" id="UP000826271"/>
    </source>
</evidence>
<protein>
    <recommendedName>
        <fullName evidence="3">F-box protein</fullName>
    </recommendedName>
</protein>
<dbReference type="EMBL" id="WHWC01000012">
    <property type="protein sequence ID" value="KAG8372406.1"/>
    <property type="molecule type" value="Genomic_DNA"/>
</dbReference>
<proteinExistence type="predicted"/>
<dbReference type="PANTHER" id="PTHR35546:SF130">
    <property type="entry name" value="EXPRESSED PROTEIN"/>
    <property type="match status" value="1"/>
</dbReference>
<evidence type="ECO:0008006" key="3">
    <source>
        <dbReference type="Google" id="ProtNLM"/>
    </source>
</evidence>
<dbReference type="PANTHER" id="PTHR35546">
    <property type="entry name" value="F-BOX PROTEIN INTERACTION DOMAIN PROTEIN-RELATED"/>
    <property type="match status" value="1"/>
</dbReference>